<keyword evidence="2" id="KW-1185">Reference proteome</keyword>
<protein>
    <submittedName>
        <fullName evidence="1">Uncharacterized protein</fullName>
    </submittedName>
</protein>
<dbReference type="PANTHER" id="PTHR31170">
    <property type="entry name" value="BNAC04G53230D PROTEIN"/>
    <property type="match status" value="1"/>
</dbReference>
<organism evidence="1 2">
    <name type="scientific">Solanum verrucosum</name>
    <dbReference type="NCBI Taxonomy" id="315347"/>
    <lineage>
        <taxon>Eukaryota</taxon>
        <taxon>Viridiplantae</taxon>
        <taxon>Streptophyta</taxon>
        <taxon>Embryophyta</taxon>
        <taxon>Tracheophyta</taxon>
        <taxon>Spermatophyta</taxon>
        <taxon>Magnoliopsida</taxon>
        <taxon>eudicotyledons</taxon>
        <taxon>Gunneridae</taxon>
        <taxon>Pentapetalae</taxon>
        <taxon>asterids</taxon>
        <taxon>lamiids</taxon>
        <taxon>Solanales</taxon>
        <taxon>Solanaceae</taxon>
        <taxon>Solanoideae</taxon>
        <taxon>Solaneae</taxon>
        <taxon>Solanum</taxon>
    </lineage>
</organism>
<dbReference type="EMBL" id="CP133615">
    <property type="protein sequence ID" value="WMV23166.1"/>
    <property type="molecule type" value="Genomic_DNA"/>
</dbReference>
<evidence type="ECO:0000313" key="1">
    <source>
        <dbReference type="EMBL" id="WMV23166.1"/>
    </source>
</evidence>
<dbReference type="PANTHER" id="PTHR31170:SF20">
    <property type="entry name" value="DUF247 DOMAIN PROTEIN"/>
    <property type="match status" value="1"/>
</dbReference>
<dbReference type="Proteomes" id="UP001234989">
    <property type="component" value="Chromosome 4"/>
</dbReference>
<dbReference type="Pfam" id="PF03140">
    <property type="entry name" value="DUF247"/>
    <property type="match status" value="1"/>
</dbReference>
<accession>A0AAF0TKR9</accession>
<dbReference type="InterPro" id="IPR004158">
    <property type="entry name" value="DUF247_pln"/>
</dbReference>
<gene>
    <name evidence="1" type="ORF">MTR67_016551</name>
</gene>
<sequence length="148" mass="16983">MISESFKNTENSNIKHLLHAVHIASCHGKNPKKDLNNEITRNKVMPNATELFQAGVSFVKAGLPDKLGDIKFENGLMTIPCFRVYIFMMAQKSFCEISFLMSNNHPIDVQYKYFTDFITFMDHLIDSEKDVSSDFYYKELDGRGQRSG</sequence>
<reference evidence="1" key="1">
    <citation type="submission" date="2023-08" db="EMBL/GenBank/DDBJ databases">
        <title>A de novo genome assembly of Solanum verrucosum Schlechtendal, a Mexican diploid species geographically isolated from the other diploid A-genome species in potato relatives.</title>
        <authorList>
            <person name="Hosaka K."/>
        </authorList>
    </citation>
    <scope>NUCLEOTIDE SEQUENCE</scope>
    <source>
        <tissue evidence="1">Young leaves</tissue>
    </source>
</reference>
<evidence type="ECO:0000313" key="2">
    <source>
        <dbReference type="Proteomes" id="UP001234989"/>
    </source>
</evidence>
<name>A0AAF0TKR9_SOLVR</name>
<proteinExistence type="predicted"/>
<dbReference type="AlphaFoldDB" id="A0AAF0TKR9"/>